<dbReference type="InterPro" id="IPR013099">
    <property type="entry name" value="K_chnl_dom"/>
</dbReference>
<organism evidence="3 4">
    <name type="scientific">Klenkia sesuvii</name>
    <dbReference type="NCBI Taxonomy" id="3103137"/>
    <lineage>
        <taxon>Bacteria</taxon>
        <taxon>Bacillati</taxon>
        <taxon>Actinomycetota</taxon>
        <taxon>Actinomycetes</taxon>
        <taxon>Geodermatophilales</taxon>
        <taxon>Geodermatophilaceae</taxon>
        <taxon>Klenkia</taxon>
    </lineage>
</organism>
<keyword evidence="1" id="KW-0812">Transmembrane</keyword>
<sequence length="295" mass="31211">MGAVEWLATVAGTVLVLVVLHDLFATVLRPNGRGGLSRWVMRAGWRAGLALPRFRGLAGPLTLVVSVSCWLVLLVVGAALVYWPHLTTGFSYVSAVDPASRSDLLDAVYVSAVVLATLGFGDVLPSDAWLRLVVPVQALIGFGLITAAVTWILQVSPALTRRRAFAVRLSLLRRVDTPGLVHRSGTTLGPQLLQDLALGLVELRVDVTQHAEMYWFLEHDPDASLPTMLGVALAVAEEAVAAPDPDVRWAGALLAAAAGDYLQVVDAEFLHVGGSDRELAAANAAAHGQQLAGLT</sequence>
<dbReference type="Proteomes" id="UP001361570">
    <property type="component" value="Unassembled WGS sequence"/>
</dbReference>
<feature type="domain" description="Potassium channel" evidence="2">
    <location>
        <begin position="73"/>
        <end position="153"/>
    </location>
</feature>
<keyword evidence="3" id="KW-0407">Ion channel</keyword>
<keyword evidence="4" id="KW-1185">Reference proteome</keyword>
<feature type="transmembrane region" description="Helical" evidence="1">
    <location>
        <begin position="61"/>
        <end position="84"/>
    </location>
</feature>
<name>A0ABU8DSD2_9ACTN</name>
<proteinExistence type="predicted"/>
<evidence type="ECO:0000256" key="1">
    <source>
        <dbReference type="SAM" id="Phobius"/>
    </source>
</evidence>
<keyword evidence="3" id="KW-0813">Transport</keyword>
<keyword evidence="1" id="KW-1133">Transmembrane helix</keyword>
<dbReference type="Pfam" id="PF07885">
    <property type="entry name" value="Ion_trans_2"/>
    <property type="match status" value="1"/>
</dbReference>
<dbReference type="GO" id="GO:0034220">
    <property type="term" value="P:monoatomic ion transmembrane transport"/>
    <property type="evidence" value="ECO:0007669"/>
    <property type="project" value="UniProtKB-KW"/>
</dbReference>
<dbReference type="EMBL" id="JBAPLU010000006">
    <property type="protein sequence ID" value="MEI4271605.1"/>
    <property type="molecule type" value="Genomic_DNA"/>
</dbReference>
<reference evidence="3 4" key="1">
    <citation type="submission" date="2024-03" db="EMBL/GenBank/DDBJ databases">
        <title>Draft genome sequence of Klenkia sp. LSe6-5.</title>
        <authorList>
            <person name="Duangmal K."/>
            <person name="Chantavorakit T."/>
        </authorList>
    </citation>
    <scope>NUCLEOTIDE SEQUENCE [LARGE SCALE GENOMIC DNA]</scope>
    <source>
        <strain evidence="3 4">LSe6-5</strain>
    </source>
</reference>
<feature type="transmembrane region" description="Helical" evidence="1">
    <location>
        <begin position="6"/>
        <end position="28"/>
    </location>
</feature>
<gene>
    <name evidence="3" type="ORF">TEK04_07695</name>
</gene>
<keyword evidence="1" id="KW-0472">Membrane</keyword>
<dbReference type="RefSeq" id="WP_336403743.1">
    <property type="nucleotide sequence ID" value="NZ_JBAPLU010000006.1"/>
</dbReference>
<evidence type="ECO:0000259" key="2">
    <source>
        <dbReference type="Pfam" id="PF07885"/>
    </source>
</evidence>
<dbReference type="Gene3D" id="1.10.287.70">
    <property type="match status" value="1"/>
</dbReference>
<comment type="caution">
    <text evidence="3">The sequence shown here is derived from an EMBL/GenBank/DDBJ whole genome shotgun (WGS) entry which is preliminary data.</text>
</comment>
<accession>A0ABU8DSD2</accession>
<evidence type="ECO:0000313" key="4">
    <source>
        <dbReference type="Proteomes" id="UP001361570"/>
    </source>
</evidence>
<dbReference type="SUPFAM" id="SSF81324">
    <property type="entry name" value="Voltage-gated potassium channels"/>
    <property type="match status" value="1"/>
</dbReference>
<feature type="transmembrane region" description="Helical" evidence="1">
    <location>
        <begin position="132"/>
        <end position="153"/>
    </location>
</feature>
<protein>
    <submittedName>
        <fullName evidence="3">Potassium channel family protein</fullName>
    </submittedName>
</protein>
<evidence type="ECO:0000313" key="3">
    <source>
        <dbReference type="EMBL" id="MEI4271605.1"/>
    </source>
</evidence>
<keyword evidence="3" id="KW-0406">Ion transport</keyword>